<dbReference type="PROSITE" id="PS50011">
    <property type="entry name" value="PROTEIN_KINASE_DOM"/>
    <property type="match status" value="1"/>
</dbReference>
<dbReference type="InterPro" id="IPR008271">
    <property type="entry name" value="Ser/Thr_kinase_AS"/>
</dbReference>
<keyword evidence="4" id="KW-0067">ATP-binding</keyword>
<dbReference type="AlphaFoldDB" id="A0A644WMI2"/>
<dbReference type="InterPro" id="IPR011009">
    <property type="entry name" value="Kinase-like_dom_sf"/>
</dbReference>
<dbReference type="SMART" id="SM00220">
    <property type="entry name" value="S_TKc"/>
    <property type="match status" value="1"/>
</dbReference>
<evidence type="ECO:0000256" key="3">
    <source>
        <dbReference type="ARBA" id="ARBA00022777"/>
    </source>
</evidence>
<dbReference type="GO" id="GO:0005524">
    <property type="term" value="F:ATP binding"/>
    <property type="evidence" value="ECO:0007669"/>
    <property type="project" value="UniProtKB-KW"/>
</dbReference>
<evidence type="ECO:0000259" key="6">
    <source>
        <dbReference type="PROSITE" id="PS50011"/>
    </source>
</evidence>
<dbReference type="EMBL" id="VSSQ01001091">
    <property type="protein sequence ID" value="MPM05000.1"/>
    <property type="molecule type" value="Genomic_DNA"/>
</dbReference>
<dbReference type="PANTHER" id="PTHR43289">
    <property type="entry name" value="MITOGEN-ACTIVATED PROTEIN KINASE KINASE KINASE 20-RELATED"/>
    <property type="match status" value="1"/>
</dbReference>
<evidence type="ECO:0000256" key="2">
    <source>
        <dbReference type="ARBA" id="ARBA00022741"/>
    </source>
</evidence>
<feature type="transmembrane region" description="Helical" evidence="5">
    <location>
        <begin position="264"/>
        <end position="285"/>
    </location>
</feature>
<keyword evidence="5" id="KW-1133">Transmembrane helix</keyword>
<dbReference type="GO" id="GO:0004674">
    <property type="term" value="F:protein serine/threonine kinase activity"/>
    <property type="evidence" value="ECO:0007669"/>
    <property type="project" value="UniProtKB-EC"/>
</dbReference>
<feature type="domain" description="Protein kinase" evidence="6">
    <location>
        <begin position="26"/>
        <end position="273"/>
    </location>
</feature>
<dbReference type="CDD" id="cd14014">
    <property type="entry name" value="STKc_PknB_like"/>
    <property type="match status" value="1"/>
</dbReference>
<keyword evidence="5" id="KW-0472">Membrane</keyword>
<keyword evidence="3 7" id="KW-0418">Kinase</keyword>
<gene>
    <name evidence="7" type="primary">pknD_6</name>
    <name evidence="7" type="ORF">SDC9_51281</name>
</gene>
<evidence type="ECO:0000313" key="7">
    <source>
        <dbReference type="EMBL" id="MPM05000.1"/>
    </source>
</evidence>
<reference evidence="7" key="1">
    <citation type="submission" date="2019-08" db="EMBL/GenBank/DDBJ databases">
        <authorList>
            <person name="Kucharzyk K."/>
            <person name="Murdoch R.W."/>
            <person name="Higgins S."/>
            <person name="Loffler F."/>
        </authorList>
    </citation>
    <scope>NUCLEOTIDE SEQUENCE</scope>
</reference>
<dbReference type="Gene3D" id="1.10.510.10">
    <property type="entry name" value="Transferase(Phosphotransferase) domain 1"/>
    <property type="match status" value="1"/>
</dbReference>
<keyword evidence="5" id="KW-0812">Transmembrane</keyword>
<name>A0A644WMI2_9ZZZZ</name>
<evidence type="ECO:0000256" key="5">
    <source>
        <dbReference type="SAM" id="Phobius"/>
    </source>
</evidence>
<keyword evidence="2" id="KW-0547">Nucleotide-binding</keyword>
<dbReference type="PANTHER" id="PTHR43289:SF6">
    <property type="entry name" value="SERINE_THREONINE-PROTEIN KINASE NEKL-3"/>
    <property type="match status" value="1"/>
</dbReference>
<dbReference type="EC" id="2.7.11.1" evidence="7"/>
<evidence type="ECO:0000256" key="1">
    <source>
        <dbReference type="ARBA" id="ARBA00022679"/>
    </source>
</evidence>
<dbReference type="InterPro" id="IPR000719">
    <property type="entry name" value="Prot_kinase_dom"/>
</dbReference>
<organism evidence="7">
    <name type="scientific">bioreactor metagenome</name>
    <dbReference type="NCBI Taxonomy" id="1076179"/>
    <lineage>
        <taxon>unclassified sequences</taxon>
        <taxon>metagenomes</taxon>
        <taxon>ecological metagenomes</taxon>
    </lineage>
</organism>
<dbReference type="Pfam" id="PF00069">
    <property type="entry name" value="Pkinase"/>
    <property type="match status" value="1"/>
</dbReference>
<keyword evidence="1 7" id="KW-0808">Transferase</keyword>
<protein>
    <submittedName>
        <fullName evidence="7">Serine/threonine-protein kinase PknD</fullName>
        <ecNumber evidence="7">2.7.11.1</ecNumber>
    </submittedName>
</protein>
<evidence type="ECO:0000256" key="4">
    <source>
        <dbReference type="ARBA" id="ARBA00022840"/>
    </source>
</evidence>
<dbReference type="SUPFAM" id="SSF56112">
    <property type="entry name" value="Protein kinase-like (PK-like)"/>
    <property type="match status" value="1"/>
</dbReference>
<accession>A0A644WMI2</accession>
<dbReference type="PROSITE" id="PS00108">
    <property type="entry name" value="PROTEIN_KINASE_ST"/>
    <property type="match status" value="1"/>
</dbReference>
<sequence>MDENSVSGFIDYHQGVSKSFSQKDCYKLVKLLNKGAGYSCISLCRRNGKLFAAKSIKPEFKNNPIYASLLEKEYDITFSLDHPNICKTYDYTFIEELGVSIIMEYVDGLTLRDWYESDSIDEKFLFKFLLEICSAMEYCHKRQIIHRDIKPENIIITNNGNNVKLIDFGFSDSDSFELLKNPAGTKYYASPEQLRGEILDQRSDIYSLGITLSSITSQKRYHAVFRKVIKGCVSPDKERRFSSVTQISSIIESYNKTRRHGNNIIASTLQTILVIISIVVFYIFYSNLTHNNKESSFPENAIITRKDSIAGISNTISENNLKEFNLKGSHSVSELSVAETYFECYKKIDEYLNKFSETLRERYDVNIEEKIPNFSRDSIKASEEMNIIIKRLYSIFPSGAGNSFSEYIERSSSWAALALNKTINSFRADYYTAFANKISDSYNKSEEINQFSSPHDWYNYKYPSVAKYNLEQIMFHF</sequence>
<comment type="caution">
    <text evidence="7">The sequence shown here is derived from an EMBL/GenBank/DDBJ whole genome shotgun (WGS) entry which is preliminary data.</text>
</comment>
<proteinExistence type="predicted"/>